<sequence length="184" mass="21129">LQKKKRKKRSKNKNEVKRLSNPFGRFATGPTTTSDANNPVVERELVKRHFPRCKVPAISTGEMHPADASVPRRQTQTTIDFELTRNFDAPERERERERREEKEGAESETGDEGGGLENTDHGETSAEAKREREREKGNIHRREDEERNGGERRGAEEEGSEEGTRHSLQHLIDLNVPAERFLTF</sequence>
<accession>A0A151WMG7</accession>
<evidence type="ECO:0000313" key="3">
    <source>
        <dbReference type="Proteomes" id="UP000075809"/>
    </source>
</evidence>
<reference evidence="2 3" key="1">
    <citation type="submission" date="2015-09" db="EMBL/GenBank/DDBJ databases">
        <title>Trachymyrmex zeteki WGS genome.</title>
        <authorList>
            <person name="Nygaard S."/>
            <person name="Hu H."/>
            <person name="Boomsma J."/>
            <person name="Zhang G."/>
        </authorList>
    </citation>
    <scope>NUCLEOTIDE SEQUENCE [LARGE SCALE GENOMIC DNA]</scope>
    <source>
        <strain evidence="2">Tzet28-1</strain>
        <tissue evidence="2">Whole body</tissue>
    </source>
</reference>
<proteinExistence type="predicted"/>
<gene>
    <name evidence="2" type="ORF">ALC60_12116</name>
</gene>
<dbReference type="EMBL" id="KQ982944">
    <property type="protein sequence ID" value="KYQ49059.1"/>
    <property type="molecule type" value="Genomic_DNA"/>
</dbReference>
<dbReference type="AlphaFoldDB" id="A0A151WMG7"/>
<protein>
    <submittedName>
        <fullName evidence="2">Uncharacterized protein</fullName>
    </submittedName>
</protein>
<feature type="region of interest" description="Disordered" evidence="1">
    <location>
        <begin position="1"/>
        <end position="40"/>
    </location>
</feature>
<organism evidence="2 3">
    <name type="scientific">Mycetomoellerius zeteki</name>
    <dbReference type="NCBI Taxonomy" id="64791"/>
    <lineage>
        <taxon>Eukaryota</taxon>
        <taxon>Metazoa</taxon>
        <taxon>Ecdysozoa</taxon>
        <taxon>Arthropoda</taxon>
        <taxon>Hexapoda</taxon>
        <taxon>Insecta</taxon>
        <taxon>Pterygota</taxon>
        <taxon>Neoptera</taxon>
        <taxon>Endopterygota</taxon>
        <taxon>Hymenoptera</taxon>
        <taxon>Apocrita</taxon>
        <taxon>Aculeata</taxon>
        <taxon>Formicoidea</taxon>
        <taxon>Formicidae</taxon>
        <taxon>Myrmicinae</taxon>
        <taxon>Mycetomoellerius</taxon>
    </lineage>
</organism>
<evidence type="ECO:0000256" key="1">
    <source>
        <dbReference type="SAM" id="MobiDB-lite"/>
    </source>
</evidence>
<feature type="non-terminal residue" evidence="2">
    <location>
        <position position="1"/>
    </location>
</feature>
<name>A0A151WMG7_9HYME</name>
<feature type="compositionally biased region" description="Basic and acidic residues" evidence="1">
    <location>
        <begin position="82"/>
        <end position="105"/>
    </location>
</feature>
<feature type="region of interest" description="Disordered" evidence="1">
    <location>
        <begin position="57"/>
        <end position="171"/>
    </location>
</feature>
<keyword evidence="3" id="KW-1185">Reference proteome</keyword>
<dbReference type="Proteomes" id="UP000075809">
    <property type="component" value="Unassembled WGS sequence"/>
</dbReference>
<feature type="compositionally biased region" description="Basic and acidic residues" evidence="1">
    <location>
        <begin position="118"/>
        <end position="156"/>
    </location>
</feature>
<evidence type="ECO:0000313" key="2">
    <source>
        <dbReference type="EMBL" id="KYQ49059.1"/>
    </source>
</evidence>
<feature type="compositionally biased region" description="Basic residues" evidence="1">
    <location>
        <begin position="1"/>
        <end position="11"/>
    </location>
</feature>